<feature type="region of interest" description="Disordered" evidence="1">
    <location>
        <begin position="260"/>
        <end position="293"/>
    </location>
</feature>
<name>A0AA36E7X9_LACSI</name>
<dbReference type="AlphaFoldDB" id="A0AA36E7X9"/>
<reference evidence="2" key="1">
    <citation type="submission" date="2023-04" db="EMBL/GenBank/DDBJ databases">
        <authorList>
            <person name="Vijverberg K."/>
            <person name="Xiong W."/>
            <person name="Schranz E."/>
        </authorList>
    </citation>
    <scope>NUCLEOTIDE SEQUENCE</scope>
</reference>
<sequence>MKDHFPFTIKKLLPGCWKYLAHVFVSYISGRRSGPNEISLLNTGAIAALASGIEFNFSKFILHELILNIEGNKREKFLMYPMFLQIIFNVMHPEIERGNETLDLKSIDPNNDHSESENLSNPTETEDVVISISEPENKEVDVSPAAAVAEEHDHLHDIDVEGNFDREAGDEDFSGDDDFPKELDFTGISDDIPSSIELNLDDDEFGPLPGFDSRCFKKVNEVSQLATETGEDVSALKILLSASKPMEVSSGPTDVVSEIPPSGVSTVSQVPPVSSTVTTTTLSTPPIPSEEGPSTMYEPHGIVDPPVAPNQSTYDDFPVDPPPPRTTTVVNRFDREPENNRSHIRIKQGKRTVTASKSDGLLFMKNSNENHKAKDHVLTVTDLKKRKFGDEYGDRSGIQMWAFDPRLNMWVVNRNSGVPEYYKSVHDFNS</sequence>
<feature type="compositionally biased region" description="Low complexity" evidence="1">
    <location>
        <begin position="260"/>
        <end position="284"/>
    </location>
</feature>
<keyword evidence="3" id="KW-1185">Reference proteome</keyword>
<dbReference type="Proteomes" id="UP001177003">
    <property type="component" value="Chromosome 5"/>
</dbReference>
<evidence type="ECO:0000313" key="3">
    <source>
        <dbReference type="Proteomes" id="UP001177003"/>
    </source>
</evidence>
<dbReference type="EMBL" id="OX465081">
    <property type="protein sequence ID" value="CAI9285793.1"/>
    <property type="molecule type" value="Genomic_DNA"/>
</dbReference>
<gene>
    <name evidence="2" type="ORF">LSALG_LOCUS25251</name>
</gene>
<protein>
    <submittedName>
        <fullName evidence="2">Uncharacterized protein</fullName>
    </submittedName>
</protein>
<organism evidence="2 3">
    <name type="scientific">Lactuca saligna</name>
    <name type="common">Willowleaf lettuce</name>
    <dbReference type="NCBI Taxonomy" id="75948"/>
    <lineage>
        <taxon>Eukaryota</taxon>
        <taxon>Viridiplantae</taxon>
        <taxon>Streptophyta</taxon>
        <taxon>Embryophyta</taxon>
        <taxon>Tracheophyta</taxon>
        <taxon>Spermatophyta</taxon>
        <taxon>Magnoliopsida</taxon>
        <taxon>eudicotyledons</taxon>
        <taxon>Gunneridae</taxon>
        <taxon>Pentapetalae</taxon>
        <taxon>asterids</taxon>
        <taxon>campanulids</taxon>
        <taxon>Asterales</taxon>
        <taxon>Asteraceae</taxon>
        <taxon>Cichorioideae</taxon>
        <taxon>Cichorieae</taxon>
        <taxon>Lactucinae</taxon>
        <taxon>Lactuca</taxon>
    </lineage>
</organism>
<evidence type="ECO:0000256" key="1">
    <source>
        <dbReference type="SAM" id="MobiDB-lite"/>
    </source>
</evidence>
<accession>A0AA36E7X9</accession>
<feature type="compositionally biased region" description="Basic and acidic residues" evidence="1">
    <location>
        <begin position="103"/>
        <end position="116"/>
    </location>
</feature>
<proteinExistence type="predicted"/>
<evidence type="ECO:0000313" key="2">
    <source>
        <dbReference type="EMBL" id="CAI9285793.1"/>
    </source>
</evidence>
<feature type="region of interest" description="Disordered" evidence="1">
    <location>
        <begin position="103"/>
        <end position="127"/>
    </location>
</feature>